<dbReference type="InterPro" id="IPR003439">
    <property type="entry name" value="ABC_transporter-like_ATP-bd"/>
</dbReference>
<dbReference type="Pfam" id="PF00005">
    <property type="entry name" value="ABC_tran"/>
    <property type="match status" value="1"/>
</dbReference>
<dbReference type="PANTHER" id="PTHR42798:SF6">
    <property type="entry name" value="CELL DIVISION ATP-BINDING PROTEIN FTSE"/>
    <property type="match status" value="1"/>
</dbReference>
<accession>A0A1E3ATE4</accession>
<dbReference type="SUPFAM" id="SSF52540">
    <property type="entry name" value="P-loop containing nucleoside triphosphate hydrolases"/>
    <property type="match status" value="1"/>
</dbReference>
<evidence type="ECO:0000259" key="1">
    <source>
        <dbReference type="Pfam" id="PF00005"/>
    </source>
</evidence>
<reference evidence="2 3" key="1">
    <citation type="submission" date="2016-07" db="EMBL/GenBank/DDBJ databases">
        <title>Characterization of isolates of Eisenbergiella tayi derived from blood cultures, using whole genome sequencing.</title>
        <authorList>
            <person name="Burdz T."/>
            <person name="Wiebe D."/>
            <person name="Huynh C."/>
            <person name="Bernard K."/>
        </authorList>
    </citation>
    <scope>NUCLEOTIDE SEQUENCE [LARGE SCALE GENOMIC DNA]</scope>
    <source>
        <strain evidence="2 3">NML 120489</strain>
    </source>
</reference>
<feature type="domain" description="ABC transporter" evidence="1">
    <location>
        <begin position="40"/>
        <end position="116"/>
    </location>
</feature>
<proteinExistence type="predicted"/>
<protein>
    <submittedName>
        <fullName evidence="2">Macrolide export ATP-binding/permease protein MacB</fullName>
        <ecNumber evidence="2">3.6.3.-</ecNumber>
    </submittedName>
</protein>
<sequence>MLQAETAVRKESPEQVRDILVSMKGIVKQYQVGGETSTVLKGIDLTVRKGEFLAILGPSGSGKSTLMNIIGCLDVPTEGEYLLSGIQISDQDEKTLAHIRNKQIGFIFQSFFLMQRQPWKM</sequence>
<keyword evidence="2" id="KW-0547">Nucleotide-binding</keyword>
<dbReference type="Proteomes" id="UP000095003">
    <property type="component" value="Unassembled WGS sequence"/>
</dbReference>
<dbReference type="AlphaFoldDB" id="A0A1E3ATE4"/>
<evidence type="ECO:0000313" key="2">
    <source>
        <dbReference type="EMBL" id="ODM11781.1"/>
    </source>
</evidence>
<evidence type="ECO:0000313" key="3">
    <source>
        <dbReference type="Proteomes" id="UP000095003"/>
    </source>
</evidence>
<dbReference type="EMBL" id="MCGI01000002">
    <property type="protein sequence ID" value="ODM11781.1"/>
    <property type="molecule type" value="Genomic_DNA"/>
</dbReference>
<dbReference type="EC" id="3.6.3.-" evidence="2"/>
<dbReference type="InterPro" id="IPR027417">
    <property type="entry name" value="P-loop_NTPase"/>
</dbReference>
<dbReference type="Gene3D" id="3.40.50.300">
    <property type="entry name" value="P-loop containing nucleotide triphosphate hydrolases"/>
    <property type="match status" value="1"/>
</dbReference>
<gene>
    <name evidence="2" type="primary">macB_2</name>
    <name evidence="2" type="ORF">BEH84_02396</name>
</gene>
<name>A0A1E3ATE4_9FIRM</name>
<keyword evidence="2" id="KW-0067">ATP-binding</keyword>
<dbReference type="PANTHER" id="PTHR42798">
    <property type="entry name" value="LIPOPROTEIN-RELEASING SYSTEM ATP-BINDING PROTEIN LOLD"/>
    <property type="match status" value="1"/>
</dbReference>
<comment type="caution">
    <text evidence="2">The sequence shown here is derived from an EMBL/GenBank/DDBJ whole genome shotgun (WGS) entry which is preliminary data.</text>
</comment>
<dbReference type="GO" id="GO:0005524">
    <property type="term" value="F:ATP binding"/>
    <property type="evidence" value="ECO:0007669"/>
    <property type="project" value="UniProtKB-KW"/>
</dbReference>
<organism evidence="2 3">
    <name type="scientific">Eisenbergiella tayi</name>
    <dbReference type="NCBI Taxonomy" id="1432052"/>
    <lineage>
        <taxon>Bacteria</taxon>
        <taxon>Bacillati</taxon>
        <taxon>Bacillota</taxon>
        <taxon>Clostridia</taxon>
        <taxon>Lachnospirales</taxon>
        <taxon>Lachnospiraceae</taxon>
        <taxon>Eisenbergiella</taxon>
    </lineage>
</organism>
<dbReference type="GO" id="GO:0016887">
    <property type="term" value="F:ATP hydrolysis activity"/>
    <property type="evidence" value="ECO:0007669"/>
    <property type="project" value="InterPro"/>
</dbReference>
<keyword evidence="2" id="KW-0378">Hydrolase</keyword>